<dbReference type="InterPro" id="IPR051402">
    <property type="entry name" value="KPR-Related"/>
</dbReference>
<accession>A0ABS5Y810</accession>
<dbReference type="Gene3D" id="3.40.50.720">
    <property type="entry name" value="NAD(P)-binding Rossmann-like Domain"/>
    <property type="match status" value="1"/>
</dbReference>
<sequence>MRHNGLRILSPNGNVTLQPALVEAGSLTSHYDLILLSVKAFSLASAMDGIAPAVGQTTTIVPLLNGMAHLARLRERFGTEAIMGGVCKIAATLYAQGRIVQFTPLHQLCYGELDDSRTERLARVDAALGNAGFDACAVPSITTALWEKWILLSSLGGITCLMRGTIGQVAAAPGGPAFAHALVA</sequence>
<dbReference type="PANTHER" id="PTHR21708">
    <property type="entry name" value="PROBABLE 2-DEHYDROPANTOATE 2-REDUCTASE"/>
    <property type="match status" value="1"/>
</dbReference>
<evidence type="ECO:0000313" key="3">
    <source>
        <dbReference type="Proteomes" id="UP000811282"/>
    </source>
</evidence>
<organism evidence="2 3">
    <name type="scientific">Candidatus Sodalis endolongispinus</name>
    <dbReference type="NCBI Taxonomy" id="2812662"/>
    <lineage>
        <taxon>Bacteria</taxon>
        <taxon>Pseudomonadati</taxon>
        <taxon>Pseudomonadota</taxon>
        <taxon>Gammaproteobacteria</taxon>
        <taxon>Enterobacterales</taxon>
        <taxon>Bruguierivoracaceae</taxon>
        <taxon>Sodalis</taxon>
    </lineage>
</organism>
<reference evidence="2 3" key="1">
    <citation type="journal article" date="2021" name="Genome Biol. Evol.">
        <title>The evolution of interdependence in a four-way mealybug symbiosis.</title>
        <authorList>
            <person name="Garber A.I."/>
            <person name="Kupper M."/>
            <person name="Laetsch D.R."/>
            <person name="Weldon S.R."/>
            <person name="Ladinsky M.S."/>
            <person name="Bjorkman P.J."/>
            <person name="McCutcheon J.P."/>
        </authorList>
    </citation>
    <scope>NUCLEOTIDE SEQUENCE [LARGE SCALE GENOMIC DNA]</scope>
    <source>
        <strain evidence="2">SOD</strain>
    </source>
</reference>
<proteinExistence type="predicted"/>
<dbReference type="SUPFAM" id="SSF51735">
    <property type="entry name" value="NAD(P)-binding Rossmann-fold domains"/>
    <property type="match status" value="1"/>
</dbReference>
<name>A0ABS5Y810_9GAMM</name>
<dbReference type="InterPro" id="IPR036291">
    <property type="entry name" value="NAD(P)-bd_dom_sf"/>
</dbReference>
<gene>
    <name evidence="2" type="ORF">JZM24_01190</name>
</gene>
<protein>
    <recommendedName>
        <fullName evidence="1">Ketopantoate reductase N-terminal domain-containing protein</fullName>
    </recommendedName>
</protein>
<comment type="caution">
    <text evidence="2">The sequence shown here is derived from an EMBL/GenBank/DDBJ whole genome shotgun (WGS) entry which is preliminary data.</text>
</comment>
<dbReference type="RefSeq" id="WP_215669956.1">
    <property type="nucleotide sequence ID" value="NZ_JAFJYC010000001.1"/>
</dbReference>
<evidence type="ECO:0000313" key="2">
    <source>
        <dbReference type="EMBL" id="MBT9431128.1"/>
    </source>
</evidence>
<dbReference type="InterPro" id="IPR013332">
    <property type="entry name" value="KPR_N"/>
</dbReference>
<dbReference type="EMBL" id="JAFJYC010000001">
    <property type="protein sequence ID" value="MBT9431128.1"/>
    <property type="molecule type" value="Genomic_DNA"/>
</dbReference>
<dbReference type="Proteomes" id="UP000811282">
    <property type="component" value="Unassembled WGS sequence"/>
</dbReference>
<dbReference type="Pfam" id="PF02558">
    <property type="entry name" value="ApbA"/>
    <property type="match status" value="1"/>
</dbReference>
<keyword evidence="3" id="KW-1185">Reference proteome</keyword>
<feature type="domain" description="Ketopantoate reductase N-terminal" evidence="1">
    <location>
        <begin position="2"/>
        <end position="113"/>
    </location>
</feature>
<dbReference type="PANTHER" id="PTHR21708:SF26">
    <property type="entry name" value="2-DEHYDROPANTOATE 2-REDUCTASE"/>
    <property type="match status" value="1"/>
</dbReference>
<evidence type="ECO:0000259" key="1">
    <source>
        <dbReference type="Pfam" id="PF02558"/>
    </source>
</evidence>